<dbReference type="EMBL" id="JAJEPV010000003">
    <property type="protein sequence ID" value="MCC2118395.1"/>
    <property type="molecule type" value="Genomic_DNA"/>
</dbReference>
<name>A0AAE3D768_9FIRM</name>
<protein>
    <submittedName>
        <fullName evidence="9">Amino acid ABC transporter permease</fullName>
    </submittedName>
</protein>
<keyword evidence="5 7" id="KW-1133">Transmembrane helix</keyword>
<evidence type="ECO:0000256" key="4">
    <source>
        <dbReference type="ARBA" id="ARBA00022692"/>
    </source>
</evidence>
<dbReference type="GO" id="GO:0043190">
    <property type="term" value="C:ATP-binding cassette (ABC) transporter complex"/>
    <property type="evidence" value="ECO:0007669"/>
    <property type="project" value="InterPro"/>
</dbReference>
<evidence type="ECO:0000313" key="9">
    <source>
        <dbReference type="EMBL" id="MCC2118395.1"/>
    </source>
</evidence>
<evidence type="ECO:0000313" key="10">
    <source>
        <dbReference type="Proteomes" id="UP001197795"/>
    </source>
</evidence>
<evidence type="ECO:0000259" key="8">
    <source>
        <dbReference type="PROSITE" id="PS50928"/>
    </source>
</evidence>
<keyword evidence="10" id="KW-1185">Reference proteome</keyword>
<accession>A0AAE3D768</accession>
<evidence type="ECO:0000256" key="1">
    <source>
        <dbReference type="ARBA" id="ARBA00004651"/>
    </source>
</evidence>
<evidence type="ECO:0000256" key="7">
    <source>
        <dbReference type="RuleBase" id="RU363032"/>
    </source>
</evidence>
<evidence type="ECO:0000256" key="5">
    <source>
        <dbReference type="ARBA" id="ARBA00022989"/>
    </source>
</evidence>
<sequence length="254" mass="27972">MSNLEASFSILGQKGVMAYILKGTVFTLIIALIAVVLGIVIGSVLALCRNYCTSKKTKIFGMIATVYIEVFRNTPLLLWIFICLVFCPCPELFNRKLFGLTTVETKLLFKAAVALILFTSSVIAEIIRGGLNSIAHGQFEAGHAQGFNVVQVMIYIILPQAYRNVIPTLLSQVITTIKDSSYLANVATIELMARTKQLLSAASRYNGTGNVNVSDVFVLFGVAALIYFIINYTLSCVVRTMQKRRKRPVRVTAD</sequence>
<comment type="similarity">
    <text evidence="7">Belongs to the binding-protein-dependent transport system permease family.</text>
</comment>
<keyword evidence="2 7" id="KW-0813">Transport</keyword>
<comment type="subcellular location">
    <subcellularLocation>
        <location evidence="1 7">Cell membrane</location>
        <topology evidence="1 7">Multi-pass membrane protein</topology>
    </subcellularLocation>
</comment>
<dbReference type="GO" id="GO:0022857">
    <property type="term" value="F:transmembrane transporter activity"/>
    <property type="evidence" value="ECO:0007669"/>
    <property type="project" value="InterPro"/>
</dbReference>
<dbReference type="Pfam" id="PF00528">
    <property type="entry name" value="BPD_transp_1"/>
    <property type="match status" value="1"/>
</dbReference>
<dbReference type="PROSITE" id="PS50928">
    <property type="entry name" value="ABC_TM1"/>
    <property type="match status" value="1"/>
</dbReference>
<dbReference type="NCBIfam" id="TIGR01726">
    <property type="entry name" value="HEQRo_perm_3TM"/>
    <property type="match status" value="1"/>
</dbReference>
<feature type="transmembrane region" description="Helical" evidence="7">
    <location>
        <begin position="20"/>
        <end position="47"/>
    </location>
</feature>
<dbReference type="GO" id="GO:0006865">
    <property type="term" value="P:amino acid transport"/>
    <property type="evidence" value="ECO:0007669"/>
    <property type="project" value="TreeGrafter"/>
</dbReference>
<dbReference type="Proteomes" id="UP001197795">
    <property type="component" value="Unassembled WGS sequence"/>
</dbReference>
<dbReference type="InterPro" id="IPR010065">
    <property type="entry name" value="AA_ABC_transptr_permease_3TM"/>
</dbReference>
<dbReference type="Gene3D" id="1.10.3720.10">
    <property type="entry name" value="MetI-like"/>
    <property type="match status" value="1"/>
</dbReference>
<dbReference type="CDD" id="cd06261">
    <property type="entry name" value="TM_PBP2"/>
    <property type="match status" value="1"/>
</dbReference>
<gene>
    <name evidence="9" type="ORF">LKD75_02115</name>
</gene>
<keyword evidence="3" id="KW-1003">Cell membrane</keyword>
<dbReference type="PANTHER" id="PTHR30614">
    <property type="entry name" value="MEMBRANE COMPONENT OF AMINO ACID ABC TRANSPORTER"/>
    <property type="match status" value="1"/>
</dbReference>
<reference evidence="9 10" key="1">
    <citation type="submission" date="2021-10" db="EMBL/GenBank/DDBJ databases">
        <title>Anaerobic single-cell dispensing facilitates the cultivation of human gut bacteria.</title>
        <authorList>
            <person name="Afrizal A."/>
        </authorList>
    </citation>
    <scope>NUCLEOTIDE SEQUENCE [LARGE SCALE GENOMIC DNA]</scope>
    <source>
        <strain evidence="9 10">CLA-AA-H273</strain>
    </source>
</reference>
<dbReference type="AlphaFoldDB" id="A0AAE3D768"/>
<evidence type="ECO:0000256" key="3">
    <source>
        <dbReference type="ARBA" id="ARBA00022475"/>
    </source>
</evidence>
<dbReference type="RefSeq" id="WP_117465940.1">
    <property type="nucleotide sequence ID" value="NZ_JAJEPV010000003.1"/>
</dbReference>
<dbReference type="InterPro" id="IPR000515">
    <property type="entry name" value="MetI-like"/>
</dbReference>
<dbReference type="InterPro" id="IPR035906">
    <property type="entry name" value="MetI-like_sf"/>
</dbReference>
<proteinExistence type="inferred from homology"/>
<dbReference type="SUPFAM" id="SSF161098">
    <property type="entry name" value="MetI-like"/>
    <property type="match status" value="1"/>
</dbReference>
<organism evidence="9 10">
    <name type="scientific">Waltera acetigignens</name>
    <dbReference type="NCBI Taxonomy" id="2981769"/>
    <lineage>
        <taxon>Bacteria</taxon>
        <taxon>Bacillati</taxon>
        <taxon>Bacillota</taxon>
        <taxon>Clostridia</taxon>
        <taxon>Lachnospirales</taxon>
        <taxon>Lachnospiraceae</taxon>
        <taxon>Waltera</taxon>
    </lineage>
</organism>
<comment type="caution">
    <text evidence="9">The sequence shown here is derived from an EMBL/GenBank/DDBJ whole genome shotgun (WGS) entry which is preliminary data.</text>
</comment>
<dbReference type="PANTHER" id="PTHR30614:SF41">
    <property type="entry name" value="INNER MEMBRANE AMINO-ACID ABC TRANSPORTER PERMEASE PROTEIN YHDY"/>
    <property type="match status" value="1"/>
</dbReference>
<dbReference type="InterPro" id="IPR043429">
    <property type="entry name" value="ArtM/GltK/GlnP/TcyL/YhdX-like"/>
</dbReference>
<feature type="domain" description="ABC transmembrane type-1" evidence="8">
    <location>
        <begin position="24"/>
        <end position="238"/>
    </location>
</feature>
<keyword evidence="4 7" id="KW-0812">Transmembrane</keyword>
<evidence type="ECO:0000256" key="2">
    <source>
        <dbReference type="ARBA" id="ARBA00022448"/>
    </source>
</evidence>
<keyword evidence="6 7" id="KW-0472">Membrane</keyword>
<feature type="transmembrane region" description="Helical" evidence="7">
    <location>
        <begin position="59"/>
        <end position="87"/>
    </location>
</feature>
<evidence type="ECO:0000256" key="6">
    <source>
        <dbReference type="ARBA" id="ARBA00023136"/>
    </source>
</evidence>
<feature type="transmembrane region" description="Helical" evidence="7">
    <location>
        <begin position="216"/>
        <end position="238"/>
    </location>
</feature>